<comment type="caution">
    <text evidence="2">The sequence shown here is derived from an EMBL/GenBank/DDBJ whole genome shotgun (WGS) entry which is preliminary data.</text>
</comment>
<dbReference type="EMBL" id="JACHJK010000004">
    <property type="protein sequence ID" value="MBB5927590.1"/>
    <property type="molecule type" value="Genomic_DNA"/>
</dbReference>
<protein>
    <submittedName>
        <fullName evidence="2">Uncharacterized protein</fullName>
    </submittedName>
</protein>
<evidence type="ECO:0000313" key="3">
    <source>
        <dbReference type="Proteomes" id="UP000585836"/>
    </source>
</evidence>
<feature type="region of interest" description="Disordered" evidence="1">
    <location>
        <begin position="12"/>
        <end position="40"/>
    </location>
</feature>
<accession>A0A7W9PTL0</accession>
<reference evidence="2 3" key="1">
    <citation type="submission" date="2020-08" db="EMBL/GenBank/DDBJ databases">
        <title>Genomic Encyclopedia of Type Strains, Phase III (KMG-III): the genomes of soil and plant-associated and newly described type strains.</title>
        <authorList>
            <person name="Whitman W."/>
        </authorList>
    </citation>
    <scope>NUCLEOTIDE SEQUENCE [LARGE SCALE GENOMIC DNA]</scope>
    <source>
        <strain evidence="2 3">CECT 3313</strain>
    </source>
</reference>
<dbReference type="Proteomes" id="UP000585836">
    <property type="component" value="Unassembled WGS sequence"/>
</dbReference>
<keyword evidence="3" id="KW-1185">Reference proteome</keyword>
<organism evidence="2 3">
    <name type="scientific">Streptomyces echinatus</name>
    <dbReference type="NCBI Taxonomy" id="67293"/>
    <lineage>
        <taxon>Bacteria</taxon>
        <taxon>Bacillati</taxon>
        <taxon>Actinomycetota</taxon>
        <taxon>Actinomycetes</taxon>
        <taxon>Kitasatosporales</taxon>
        <taxon>Streptomycetaceae</taxon>
        <taxon>Streptomyces</taxon>
    </lineage>
</organism>
<dbReference type="AlphaFoldDB" id="A0A7W9PTL0"/>
<evidence type="ECO:0000313" key="2">
    <source>
        <dbReference type="EMBL" id="MBB5927590.1"/>
    </source>
</evidence>
<sequence length="66" mass="7646">MDWLFPGGRHRRYEAAPTAPPFARRSKPQTTRMYEPETDFPDQPLCMAGNGWIPSRIGCVPLPRWM</sequence>
<name>A0A7W9PTL0_9ACTN</name>
<gene>
    <name evidence="2" type="ORF">FHS34_003048</name>
</gene>
<evidence type="ECO:0000256" key="1">
    <source>
        <dbReference type="SAM" id="MobiDB-lite"/>
    </source>
</evidence>
<proteinExistence type="predicted"/>